<accession>A0A9W8ZIW0</accession>
<feature type="region of interest" description="Disordered" evidence="1">
    <location>
        <begin position="107"/>
        <end position="185"/>
    </location>
</feature>
<feature type="region of interest" description="Disordered" evidence="1">
    <location>
        <begin position="55"/>
        <end position="94"/>
    </location>
</feature>
<dbReference type="Proteomes" id="UP001140510">
    <property type="component" value="Unassembled WGS sequence"/>
</dbReference>
<feature type="compositionally biased region" description="Basic residues" evidence="1">
    <location>
        <begin position="61"/>
        <end position="73"/>
    </location>
</feature>
<name>A0A9W8ZIW0_9PLEO</name>
<dbReference type="AlphaFoldDB" id="A0A9W8ZIW0"/>
<comment type="caution">
    <text evidence="2">The sequence shown here is derived from an EMBL/GenBank/DDBJ whole genome shotgun (WGS) entry which is preliminary data.</text>
</comment>
<evidence type="ECO:0000313" key="2">
    <source>
        <dbReference type="EMBL" id="KAJ4409891.1"/>
    </source>
</evidence>
<feature type="region of interest" description="Disordered" evidence="1">
    <location>
        <begin position="200"/>
        <end position="234"/>
    </location>
</feature>
<proteinExistence type="predicted"/>
<gene>
    <name evidence="2" type="ORF">N0V91_002367</name>
</gene>
<dbReference type="OrthoDB" id="185659at2759"/>
<reference evidence="2" key="1">
    <citation type="submission" date="2022-10" db="EMBL/GenBank/DDBJ databases">
        <title>Tapping the CABI collections for fungal endophytes: first genome assemblies for Collariella, Neodidymelliopsis, Ascochyta clinopodiicola, Didymella pomorum, Didymosphaeria variabile, Neocosmospora piperis and Neocucurbitaria cava.</title>
        <authorList>
            <person name="Hill R."/>
        </authorList>
    </citation>
    <scope>NUCLEOTIDE SEQUENCE</scope>
    <source>
        <strain evidence="2">IMI 355091</strain>
    </source>
</reference>
<feature type="compositionally biased region" description="Polar residues" evidence="1">
    <location>
        <begin position="164"/>
        <end position="185"/>
    </location>
</feature>
<keyword evidence="3" id="KW-1185">Reference proteome</keyword>
<organism evidence="2 3">
    <name type="scientific">Didymella pomorum</name>
    <dbReference type="NCBI Taxonomy" id="749634"/>
    <lineage>
        <taxon>Eukaryota</taxon>
        <taxon>Fungi</taxon>
        <taxon>Dikarya</taxon>
        <taxon>Ascomycota</taxon>
        <taxon>Pezizomycotina</taxon>
        <taxon>Dothideomycetes</taxon>
        <taxon>Pleosporomycetidae</taxon>
        <taxon>Pleosporales</taxon>
        <taxon>Pleosporineae</taxon>
        <taxon>Didymellaceae</taxon>
        <taxon>Didymella</taxon>
    </lineage>
</organism>
<dbReference type="EMBL" id="JAPEVA010000010">
    <property type="protein sequence ID" value="KAJ4409891.1"/>
    <property type="molecule type" value="Genomic_DNA"/>
</dbReference>
<protein>
    <submittedName>
        <fullName evidence="2">Uncharacterized protein</fullName>
    </submittedName>
</protein>
<evidence type="ECO:0000313" key="3">
    <source>
        <dbReference type="Proteomes" id="UP001140510"/>
    </source>
</evidence>
<evidence type="ECO:0000256" key="1">
    <source>
        <dbReference type="SAM" id="MobiDB-lite"/>
    </source>
</evidence>
<sequence>MALAECATPITLNNLTVGRSVLEALRLLEAFQAVAKHGNGADKDTEFGDVQITDLDEKRKAPTSHHSAHHTQKAHSAPPKRPTHLGPRPLTYESEGGSQITLEFADPTASPAVSPSIEYKATRPPTVRHTATSPSPRMPALNRRSAPALGRATSWSGVLKRENSSAGTPTPAHTPTIVNGSTTGRTRLQATFQAIKKMSASLSSPRFDFSPSKQSAGERSPGYFDVMTEEPEES</sequence>